<dbReference type="Proteomes" id="UP001595764">
    <property type="component" value="Unassembled WGS sequence"/>
</dbReference>
<name>A0ABV7QDW7_9PSEU</name>
<keyword evidence="2" id="KW-1185">Reference proteome</keyword>
<dbReference type="EMBL" id="JBHRWI010000011">
    <property type="protein sequence ID" value="MFC3510032.1"/>
    <property type="molecule type" value="Genomic_DNA"/>
</dbReference>
<accession>A0ABV7QDW7</accession>
<organism evidence="1 2">
    <name type="scientific">Amycolatopsis halotolerans</name>
    <dbReference type="NCBI Taxonomy" id="330083"/>
    <lineage>
        <taxon>Bacteria</taxon>
        <taxon>Bacillati</taxon>
        <taxon>Actinomycetota</taxon>
        <taxon>Actinomycetes</taxon>
        <taxon>Pseudonocardiales</taxon>
        <taxon>Pseudonocardiaceae</taxon>
        <taxon>Amycolatopsis</taxon>
    </lineage>
</organism>
<dbReference type="RefSeq" id="WP_377870690.1">
    <property type="nucleotide sequence ID" value="NZ_JBHMAY010000023.1"/>
</dbReference>
<gene>
    <name evidence="1" type="ORF">ACFORO_07650</name>
</gene>
<sequence>MIAGEQPGLDEIEARFVALLDGRMTRDAVDRWAGRWLADDGLSWDELSLWALRLLFGIDLPRGPGGDYLHDDSQIRDWLVELRRRRAR</sequence>
<comment type="caution">
    <text evidence="1">The sequence shown here is derived from an EMBL/GenBank/DDBJ whole genome shotgun (WGS) entry which is preliminary data.</text>
</comment>
<protein>
    <submittedName>
        <fullName evidence="1">Uncharacterized protein</fullName>
    </submittedName>
</protein>
<proteinExistence type="predicted"/>
<evidence type="ECO:0000313" key="1">
    <source>
        <dbReference type="EMBL" id="MFC3510032.1"/>
    </source>
</evidence>
<reference evidence="2" key="1">
    <citation type="journal article" date="2019" name="Int. J. Syst. Evol. Microbiol.">
        <title>The Global Catalogue of Microorganisms (GCM) 10K type strain sequencing project: providing services to taxonomists for standard genome sequencing and annotation.</title>
        <authorList>
            <consortium name="The Broad Institute Genomics Platform"/>
            <consortium name="The Broad Institute Genome Sequencing Center for Infectious Disease"/>
            <person name="Wu L."/>
            <person name="Ma J."/>
        </authorList>
    </citation>
    <scope>NUCLEOTIDE SEQUENCE [LARGE SCALE GENOMIC DNA]</scope>
    <source>
        <strain evidence="2">CGMCC 4.7682</strain>
    </source>
</reference>
<evidence type="ECO:0000313" key="2">
    <source>
        <dbReference type="Proteomes" id="UP001595764"/>
    </source>
</evidence>